<feature type="signal peptide" evidence="1">
    <location>
        <begin position="1"/>
        <end position="20"/>
    </location>
</feature>
<organism evidence="2 3">
    <name type="scientific">Puccinia graminis f. sp. tritici</name>
    <dbReference type="NCBI Taxonomy" id="56615"/>
    <lineage>
        <taxon>Eukaryota</taxon>
        <taxon>Fungi</taxon>
        <taxon>Dikarya</taxon>
        <taxon>Basidiomycota</taxon>
        <taxon>Pucciniomycotina</taxon>
        <taxon>Pucciniomycetes</taxon>
        <taxon>Pucciniales</taxon>
        <taxon>Pucciniaceae</taxon>
        <taxon>Puccinia</taxon>
    </lineage>
</organism>
<proteinExistence type="predicted"/>
<keyword evidence="3" id="KW-1185">Reference proteome</keyword>
<dbReference type="Proteomes" id="UP000324748">
    <property type="component" value="Unassembled WGS sequence"/>
</dbReference>
<protein>
    <submittedName>
        <fullName evidence="2">Uncharacterized protein</fullName>
    </submittedName>
</protein>
<feature type="chain" id="PRO_5022922369" evidence="1">
    <location>
        <begin position="21"/>
        <end position="217"/>
    </location>
</feature>
<name>A0A5B0NG13_PUCGR</name>
<accession>A0A5B0NG13</accession>
<dbReference type="EMBL" id="VSWC01000105">
    <property type="protein sequence ID" value="KAA1086769.1"/>
    <property type="molecule type" value="Genomic_DNA"/>
</dbReference>
<dbReference type="OrthoDB" id="2499896at2759"/>
<gene>
    <name evidence="2" type="ORF">PGT21_011461</name>
</gene>
<sequence>MVSLAYLITLLSVLVAVSRAEEVTGTKGAKVDAKWYGNYYSSYSYSNMISWGGSYFNTFNLNPWISTWGNMYGPCFGGAAFPFGYSRFFAKATEAEAHSVSRRATRLDAEHLFRRESNEPDSVSCLSDKGASELFSKSECAKAAETLHREKAHSATSGNCKLSLFTEKDKVFAKDLPEKTLQDAVQSILKSCGQKNQSPGQKSHIDDKQAIMLLSKA</sequence>
<dbReference type="AlphaFoldDB" id="A0A5B0NG13"/>
<keyword evidence="1" id="KW-0732">Signal</keyword>
<evidence type="ECO:0000313" key="3">
    <source>
        <dbReference type="Proteomes" id="UP000324748"/>
    </source>
</evidence>
<evidence type="ECO:0000256" key="1">
    <source>
        <dbReference type="SAM" id="SignalP"/>
    </source>
</evidence>
<reference evidence="2 3" key="1">
    <citation type="submission" date="2019-05" db="EMBL/GenBank/DDBJ databases">
        <title>Emergence of the Ug99 lineage of the wheat stem rust pathogen through somatic hybridization.</title>
        <authorList>
            <person name="Li F."/>
            <person name="Upadhyaya N.M."/>
            <person name="Sperschneider J."/>
            <person name="Matny O."/>
            <person name="Nguyen-Phuc H."/>
            <person name="Mago R."/>
            <person name="Raley C."/>
            <person name="Miller M.E."/>
            <person name="Silverstein K.A.T."/>
            <person name="Henningsen E."/>
            <person name="Hirsch C.D."/>
            <person name="Visser B."/>
            <person name="Pretorius Z.A."/>
            <person name="Steffenson B.J."/>
            <person name="Schwessinger B."/>
            <person name="Dodds P.N."/>
            <person name="Figueroa M."/>
        </authorList>
    </citation>
    <scope>NUCLEOTIDE SEQUENCE [LARGE SCALE GENOMIC DNA]</scope>
    <source>
        <strain evidence="2">21-0</strain>
    </source>
</reference>
<comment type="caution">
    <text evidence="2">The sequence shown here is derived from an EMBL/GenBank/DDBJ whole genome shotgun (WGS) entry which is preliminary data.</text>
</comment>
<evidence type="ECO:0000313" key="2">
    <source>
        <dbReference type="EMBL" id="KAA1086769.1"/>
    </source>
</evidence>